<comment type="subcellular location">
    <subcellularLocation>
        <location evidence="1">Cell membrane</location>
        <topology evidence="1">Multi-pass membrane protein</topology>
    </subcellularLocation>
</comment>
<dbReference type="InterPro" id="IPR036259">
    <property type="entry name" value="MFS_trans_sf"/>
</dbReference>
<feature type="transmembrane region" description="Helical" evidence="8">
    <location>
        <begin position="62"/>
        <end position="81"/>
    </location>
</feature>
<dbReference type="InterPro" id="IPR011701">
    <property type="entry name" value="MFS"/>
</dbReference>
<feature type="transmembrane region" description="Helical" evidence="8">
    <location>
        <begin position="232"/>
        <end position="252"/>
    </location>
</feature>
<feature type="transmembrane region" description="Helical" evidence="8">
    <location>
        <begin position="88"/>
        <end position="110"/>
    </location>
</feature>
<dbReference type="InterPro" id="IPR020846">
    <property type="entry name" value="MFS_dom"/>
</dbReference>
<dbReference type="CDD" id="cd17321">
    <property type="entry name" value="MFS_MMR_MDR_like"/>
    <property type="match status" value="1"/>
</dbReference>
<dbReference type="InterPro" id="IPR005829">
    <property type="entry name" value="Sugar_transporter_CS"/>
</dbReference>
<feature type="transmembrane region" description="Helical" evidence="8">
    <location>
        <begin position="406"/>
        <end position="425"/>
    </location>
</feature>
<dbReference type="PROSITE" id="PS00216">
    <property type="entry name" value="SUGAR_TRANSPORT_1"/>
    <property type="match status" value="1"/>
</dbReference>
<dbReference type="InterPro" id="IPR004638">
    <property type="entry name" value="EmrB-like"/>
</dbReference>
<dbReference type="SUPFAM" id="SSF103473">
    <property type="entry name" value="MFS general substrate transporter"/>
    <property type="match status" value="1"/>
</dbReference>
<evidence type="ECO:0000256" key="7">
    <source>
        <dbReference type="ARBA" id="ARBA00023136"/>
    </source>
</evidence>
<protein>
    <submittedName>
        <fullName evidence="10">MFS transporter</fullName>
    </submittedName>
</protein>
<sequence length="461" mass="46912">MAEAASTSQQNASTGRRWLTLATLCIAVLVAQVDTAVVNLAVRRIGEYFHAGVGQLQWVVDSYNVVYASLLLTGGLLADLLGRRRVFMWGAGIFTAASVACAVAPSASVLVGARAVAGLGAALVIPASLAIVRVVWRDPGERGRALGIWAACNGLALAVGPTLGGVLIHRYDWPSVFYVVVPLGLAALLLALPAIPESADPHERDFDAGAQILGALTLGSLAYAAIRAHEAAGQAVAAAVVALVACAAFLRVERRRGPRALVPLEIFRIGPFRSAITATAGMTFGMYGLIFLLPLFWQSSGRFDTVRAGIALMPMALVFVAVSPLSGMLVRKLGRRAMASGGVAVIGCGLLLVAFTAGHASVLPAELGLALTGLGMGMATGPLMDIAVGAVPAARSGTASALVNTARMVGATAGVAVLGTVFAAMRGGAAGVHAALLAGGLAQLICAALAWRRIGQPHPGA</sequence>
<evidence type="ECO:0000256" key="3">
    <source>
        <dbReference type="ARBA" id="ARBA00022448"/>
    </source>
</evidence>
<gene>
    <name evidence="10" type="ORF">CAL13_15905</name>
</gene>
<evidence type="ECO:0000256" key="1">
    <source>
        <dbReference type="ARBA" id="ARBA00004651"/>
    </source>
</evidence>
<keyword evidence="5 8" id="KW-0812">Transmembrane</keyword>
<keyword evidence="4" id="KW-1003">Cell membrane</keyword>
<keyword evidence="3" id="KW-0813">Transport</keyword>
<evidence type="ECO:0000256" key="8">
    <source>
        <dbReference type="SAM" id="Phobius"/>
    </source>
</evidence>
<feature type="transmembrane region" description="Helical" evidence="8">
    <location>
        <begin position="337"/>
        <end position="357"/>
    </location>
</feature>
<feature type="transmembrane region" description="Helical" evidence="8">
    <location>
        <begin position="116"/>
        <end position="136"/>
    </location>
</feature>
<dbReference type="GO" id="GO:0022857">
    <property type="term" value="F:transmembrane transporter activity"/>
    <property type="evidence" value="ECO:0007669"/>
    <property type="project" value="InterPro"/>
</dbReference>
<feature type="transmembrane region" description="Helical" evidence="8">
    <location>
        <begin position="309"/>
        <end position="330"/>
    </location>
</feature>
<evidence type="ECO:0000313" key="10">
    <source>
        <dbReference type="EMBL" id="ARP87523.1"/>
    </source>
</evidence>
<dbReference type="PRINTS" id="PR01036">
    <property type="entry name" value="TCRTETB"/>
</dbReference>
<dbReference type="Proteomes" id="UP000194139">
    <property type="component" value="Chromosome"/>
</dbReference>
<dbReference type="Gene3D" id="1.20.1720.10">
    <property type="entry name" value="Multidrug resistance protein D"/>
    <property type="match status" value="1"/>
</dbReference>
<name>A0A1W6Z3X1_9BORD</name>
<feature type="domain" description="Major facilitator superfamily (MFS) profile" evidence="9">
    <location>
        <begin position="20"/>
        <end position="458"/>
    </location>
</feature>
<evidence type="ECO:0000256" key="5">
    <source>
        <dbReference type="ARBA" id="ARBA00022692"/>
    </source>
</evidence>
<accession>A0A1W6Z3X1</accession>
<dbReference type="PANTHER" id="PTHR42718">
    <property type="entry name" value="MAJOR FACILITATOR SUPERFAMILY MULTIDRUG TRANSPORTER MFSC"/>
    <property type="match status" value="1"/>
</dbReference>
<feature type="transmembrane region" description="Helical" evidence="8">
    <location>
        <begin position="175"/>
        <end position="196"/>
    </location>
</feature>
<feature type="transmembrane region" description="Helical" evidence="8">
    <location>
        <begin position="148"/>
        <end position="169"/>
    </location>
</feature>
<dbReference type="AlphaFoldDB" id="A0A1W6Z3X1"/>
<evidence type="ECO:0000256" key="4">
    <source>
        <dbReference type="ARBA" id="ARBA00022475"/>
    </source>
</evidence>
<dbReference type="GO" id="GO:0005886">
    <property type="term" value="C:plasma membrane"/>
    <property type="evidence" value="ECO:0007669"/>
    <property type="project" value="UniProtKB-SubCell"/>
</dbReference>
<dbReference type="Gene3D" id="1.20.1250.20">
    <property type="entry name" value="MFS general substrate transporter like domains"/>
    <property type="match status" value="1"/>
</dbReference>
<comment type="similarity">
    <text evidence="2">Belongs to the major facilitator superfamily. EmrB family.</text>
</comment>
<dbReference type="PROSITE" id="PS50850">
    <property type="entry name" value="MFS"/>
    <property type="match status" value="1"/>
</dbReference>
<reference evidence="10 11" key="1">
    <citation type="submission" date="2017-05" db="EMBL/GenBank/DDBJ databases">
        <title>Complete and WGS of Bordetella genogroups.</title>
        <authorList>
            <person name="Spilker T."/>
            <person name="LiPuma J."/>
        </authorList>
    </citation>
    <scope>NUCLEOTIDE SEQUENCE [LARGE SCALE GENOMIC DNA]</scope>
    <source>
        <strain evidence="10 11">AU17164</strain>
    </source>
</reference>
<dbReference type="RefSeq" id="WP_086072914.1">
    <property type="nucleotide sequence ID" value="NZ_CP021109.1"/>
</dbReference>
<feature type="transmembrane region" description="Helical" evidence="8">
    <location>
        <begin position="369"/>
        <end position="394"/>
    </location>
</feature>
<keyword evidence="6 8" id="KW-1133">Transmembrane helix</keyword>
<dbReference type="PANTHER" id="PTHR42718:SF9">
    <property type="entry name" value="MAJOR FACILITATOR SUPERFAMILY MULTIDRUG TRANSPORTER MFSC"/>
    <property type="match status" value="1"/>
</dbReference>
<feature type="transmembrane region" description="Helical" evidence="8">
    <location>
        <begin position="272"/>
        <end position="297"/>
    </location>
</feature>
<evidence type="ECO:0000256" key="2">
    <source>
        <dbReference type="ARBA" id="ARBA00008537"/>
    </source>
</evidence>
<organism evidence="10 11">
    <name type="scientific">Bordetella genomosp. 9</name>
    <dbReference type="NCBI Taxonomy" id="1416803"/>
    <lineage>
        <taxon>Bacteria</taxon>
        <taxon>Pseudomonadati</taxon>
        <taxon>Pseudomonadota</taxon>
        <taxon>Betaproteobacteria</taxon>
        <taxon>Burkholderiales</taxon>
        <taxon>Alcaligenaceae</taxon>
        <taxon>Bordetella</taxon>
    </lineage>
</organism>
<evidence type="ECO:0000259" key="9">
    <source>
        <dbReference type="PROSITE" id="PS50850"/>
    </source>
</evidence>
<keyword evidence="7 8" id="KW-0472">Membrane</keyword>
<keyword evidence="11" id="KW-1185">Reference proteome</keyword>
<feature type="transmembrane region" description="Helical" evidence="8">
    <location>
        <begin position="431"/>
        <end position="451"/>
    </location>
</feature>
<feature type="transmembrane region" description="Helical" evidence="8">
    <location>
        <begin position="18"/>
        <end position="42"/>
    </location>
</feature>
<proteinExistence type="inferred from homology"/>
<dbReference type="NCBIfam" id="TIGR00711">
    <property type="entry name" value="efflux_EmrB"/>
    <property type="match status" value="1"/>
</dbReference>
<evidence type="ECO:0000313" key="11">
    <source>
        <dbReference type="Proteomes" id="UP000194139"/>
    </source>
</evidence>
<dbReference type="Pfam" id="PF07690">
    <property type="entry name" value="MFS_1"/>
    <property type="match status" value="1"/>
</dbReference>
<dbReference type="EMBL" id="CP021109">
    <property type="protein sequence ID" value="ARP87523.1"/>
    <property type="molecule type" value="Genomic_DNA"/>
</dbReference>
<evidence type="ECO:0000256" key="6">
    <source>
        <dbReference type="ARBA" id="ARBA00022989"/>
    </source>
</evidence>